<feature type="coiled-coil region" evidence="6">
    <location>
        <begin position="1156"/>
        <end position="1186"/>
    </location>
</feature>
<keyword evidence="6" id="KW-0175">Coiled coil</keyword>
<protein>
    <submittedName>
        <fullName evidence="8">Dynamin family GTPase</fullName>
    </submittedName>
</protein>
<feature type="coiled-coil region" evidence="6">
    <location>
        <begin position="925"/>
        <end position="963"/>
    </location>
</feature>
<dbReference type="Proteomes" id="UP000640786">
    <property type="component" value="Unassembled WGS sequence"/>
</dbReference>
<evidence type="ECO:0000256" key="1">
    <source>
        <dbReference type="ARBA" id="ARBA00004370"/>
    </source>
</evidence>
<dbReference type="CDD" id="cd09912">
    <property type="entry name" value="DLP_2"/>
    <property type="match status" value="2"/>
</dbReference>
<keyword evidence="2" id="KW-0547">Nucleotide-binding</keyword>
<evidence type="ECO:0000256" key="5">
    <source>
        <dbReference type="ARBA" id="ARBA00023136"/>
    </source>
</evidence>
<keyword evidence="4" id="KW-0342">GTP-binding</keyword>
<evidence type="ECO:0000259" key="7">
    <source>
        <dbReference type="Pfam" id="PF00350"/>
    </source>
</evidence>
<keyword evidence="3" id="KW-0378">Hydrolase</keyword>
<evidence type="ECO:0000256" key="4">
    <source>
        <dbReference type="ARBA" id="ARBA00023134"/>
    </source>
</evidence>
<dbReference type="Pfam" id="PF00350">
    <property type="entry name" value="Dynamin_N"/>
    <property type="match status" value="2"/>
</dbReference>
<organism evidence="8 9">
    <name type="scientific">Psychrobacillus faecigallinarum</name>
    <dbReference type="NCBI Taxonomy" id="2762235"/>
    <lineage>
        <taxon>Bacteria</taxon>
        <taxon>Bacillati</taxon>
        <taxon>Bacillota</taxon>
        <taxon>Bacilli</taxon>
        <taxon>Bacillales</taxon>
        <taxon>Bacillaceae</taxon>
        <taxon>Psychrobacillus</taxon>
    </lineage>
</organism>
<dbReference type="SUPFAM" id="SSF52540">
    <property type="entry name" value="P-loop containing nucleoside triphosphate hydrolases"/>
    <property type="match status" value="2"/>
</dbReference>
<dbReference type="PANTHER" id="PTHR10465">
    <property type="entry name" value="TRANSMEMBRANE GTPASE FZO1"/>
    <property type="match status" value="1"/>
</dbReference>
<comment type="subcellular location">
    <subcellularLocation>
        <location evidence="1">Membrane</location>
    </subcellularLocation>
</comment>
<dbReference type="InterPro" id="IPR045063">
    <property type="entry name" value="Dynamin_N"/>
</dbReference>
<feature type="domain" description="Dynamin N-terminal" evidence="7">
    <location>
        <begin position="47"/>
        <end position="203"/>
    </location>
</feature>
<evidence type="ECO:0000256" key="3">
    <source>
        <dbReference type="ARBA" id="ARBA00022801"/>
    </source>
</evidence>
<evidence type="ECO:0000313" key="8">
    <source>
        <dbReference type="EMBL" id="MBD7945238.1"/>
    </source>
</evidence>
<evidence type="ECO:0000313" key="9">
    <source>
        <dbReference type="Proteomes" id="UP000640786"/>
    </source>
</evidence>
<dbReference type="EMBL" id="JACSQO010000007">
    <property type="protein sequence ID" value="MBD7945238.1"/>
    <property type="molecule type" value="Genomic_DNA"/>
</dbReference>
<dbReference type="InterPro" id="IPR027094">
    <property type="entry name" value="Mitofusin_fam"/>
</dbReference>
<keyword evidence="5" id="KW-0472">Membrane</keyword>
<feature type="coiled-coil region" evidence="6">
    <location>
        <begin position="268"/>
        <end position="303"/>
    </location>
</feature>
<sequence>MNQLEELQKIKESNALLATISKQNNDEERYAKSKLFAEKIEKGTFTIAFAGHFSAGKSSMINALVDEQLLPTSPIPTSANIVTVSKADKNFAIVHFVNDAPVKFSGEYDIGQVKKYSKDGSKVSQIEIGHQTSELPKGIIVMDTPGVDSTDDAHRVSTESALHLADIVFYVMDYNHVQSELNFQFTKQLLHYNENIYLIVNQIDKHREEELSFTEYKQSVSTAFNAWNVEPKDIFYTSLKNKDIVHNDFQQVRQIVKESILHKEELFLRSASATLKKLKDEHIKYLEEEKKDLQQELSYLLTEEDWSNVEEILDQLETSEKQIQLQESGAWKKTFETSRKAILENASIMTYEMRDLLKQYAESRQDSFKVGFIGSKKKTEEERKRRLAEAIQMLDKIVATNITTHIKDLMKGLLKDVSLLNEEKANEINNMSFSLPEEIIADTMHSGASVTGDAILNYANRVNDAVIRYYVKETDRWKDENSNYIELHSTNQDVRLGDKTNVLKEKQEAISKVSDIEERIENLDKQLSTPSIQFRKDRDHLLDEWEKERLSFERSIVEYVDKASEETEVISPVLIEEEILEESATLPLDEVVQRANKIGEILSELPDFKDAASVIKKKAMRVQNQQFTIALFGAFSAGKSSFSNALMGADVLPVSPNPTTAAINKIHPISKEHLHNTADVTLKSKEQLLDDVKFAFLQLGKNVISLEDAYEKAPSALSESAAEEVHKSFVNAFYKGYPDVRNHLGEILNVDDQEFSLYVAEESKSCFVDYIDFYYDCELTRLGVTLVDTPGADSINARHTGVAFDYIRNADAVLFVTYFNHAFAKADREFLIQLGRVKDSFELDKMFFIVNAIDLASNEEEANLVKQYVKDELQRFGIRFPRVYGVSSLQALKEKQNKERLHQGMEHFEEAFHHFLEKDLKQIAITSLEEESNRQKNKLLSLIEQTEANLARKDERLSELSDQELKIRNRYTEYKSVSLTKDAVQELESLLFYVLQRVYYRFNEFFKEAYNPSLFSNYNASTALDLALRDILQMIRFDLEQEVRVTNFRLLQYIQKQMTQIDKEEMRVLKEWNGSLTYSPHESEDYELLEFVGPFKDKDKYTHVKSYFKSAKSFFEKNEKEKLRDALSEQTKVEAAAYLDDEKKRLVKWLTIYAEKEVENARLKWLNESLTQLEAERRLLEQEETLAKWKDIYKKLETGGNEK</sequence>
<name>A0ABR8RBT0_9BACI</name>
<keyword evidence="9" id="KW-1185">Reference proteome</keyword>
<evidence type="ECO:0000256" key="2">
    <source>
        <dbReference type="ARBA" id="ARBA00022741"/>
    </source>
</evidence>
<feature type="domain" description="Dynamin N-terminal" evidence="7">
    <location>
        <begin position="629"/>
        <end position="852"/>
    </location>
</feature>
<comment type="caution">
    <text evidence="8">The sequence shown here is derived from an EMBL/GenBank/DDBJ whole genome shotgun (WGS) entry which is preliminary data.</text>
</comment>
<dbReference type="Gene3D" id="3.40.50.300">
    <property type="entry name" value="P-loop containing nucleotide triphosphate hydrolases"/>
    <property type="match status" value="2"/>
</dbReference>
<gene>
    <name evidence="8" type="ORF">H9650_14020</name>
</gene>
<evidence type="ECO:0000256" key="6">
    <source>
        <dbReference type="SAM" id="Coils"/>
    </source>
</evidence>
<proteinExistence type="predicted"/>
<dbReference type="RefSeq" id="WP_191697471.1">
    <property type="nucleotide sequence ID" value="NZ_JACSQO010000007.1"/>
</dbReference>
<accession>A0ABR8RBT0</accession>
<reference evidence="8 9" key="1">
    <citation type="submission" date="2020-08" db="EMBL/GenBank/DDBJ databases">
        <title>A Genomic Blueprint of the Chicken Gut Microbiome.</title>
        <authorList>
            <person name="Gilroy R."/>
            <person name="Ravi A."/>
            <person name="Getino M."/>
            <person name="Pursley I."/>
            <person name="Horton D.L."/>
            <person name="Alikhan N.-F."/>
            <person name="Baker D."/>
            <person name="Gharbi K."/>
            <person name="Hall N."/>
            <person name="Watson M."/>
            <person name="Adriaenssens E.M."/>
            <person name="Foster-Nyarko E."/>
            <person name="Jarju S."/>
            <person name="Secka A."/>
            <person name="Antonio M."/>
            <person name="Oren A."/>
            <person name="Chaudhuri R."/>
            <person name="La Ragione R.M."/>
            <person name="Hildebrand F."/>
            <person name="Pallen M.J."/>
        </authorList>
    </citation>
    <scope>NUCLEOTIDE SEQUENCE [LARGE SCALE GENOMIC DNA]</scope>
    <source>
        <strain evidence="8 9">Sa2BUA9</strain>
    </source>
</reference>
<dbReference type="InterPro" id="IPR027417">
    <property type="entry name" value="P-loop_NTPase"/>
</dbReference>
<dbReference type="PANTHER" id="PTHR10465:SF0">
    <property type="entry name" value="SARCALUMENIN"/>
    <property type="match status" value="1"/>
</dbReference>